<protein>
    <recommendedName>
        <fullName evidence="4">Phage protein</fullName>
    </recommendedName>
</protein>
<evidence type="ECO:0000313" key="3">
    <source>
        <dbReference type="Proteomes" id="UP001387215"/>
    </source>
</evidence>
<gene>
    <name evidence="2" type="ORF">ABU614_06285</name>
    <name evidence="1" type="ORF">V2J18_22445</name>
</gene>
<sequence>MQLLQYPDGQRIQPGDRVRIADRYRGTVVACIDTGRYLDGYEQWLYLGEGIMVDTDFGGLVHYLDADELQLLRRTAH</sequence>
<proteinExistence type="predicted"/>
<organism evidence="2">
    <name type="scientific">Lysobacter firmicutimachus</name>
    <dbReference type="NCBI Taxonomy" id="1792846"/>
    <lineage>
        <taxon>Bacteria</taxon>
        <taxon>Pseudomonadati</taxon>
        <taxon>Pseudomonadota</taxon>
        <taxon>Gammaproteobacteria</taxon>
        <taxon>Lysobacterales</taxon>
        <taxon>Lysobacteraceae</taxon>
        <taxon>Lysobacter</taxon>
    </lineage>
</organism>
<dbReference type="AlphaFoldDB" id="A0AAU8MYT2"/>
<name>A0AAU8MYT2_9GAMM</name>
<reference evidence="1 3" key="1">
    <citation type="submission" date="2024-02" db="EMBL/GenBank/DDBJ databases">
        <title>Lysobacter Genome Sequencing and Mining.</title>
        <authorList>
            <person name="Bierman J."/>
            <person name="Walker M.C."/>
        </authorList>
    </citation>
    <scope>NUCLEOTIDE SEQUENCE [LARGE SCALE GENOMIC DNA]</scope>
    <source>
        <strain evidence="1 3">PB6250</strain>
    </source>
</reference>
<accession>A0AAU8MYT2</accession>
<evidence type="ECO:0000313" key="2">
    <source>
        <dbReference type="EMBL" id="XCO76393.1"/>
    </source>
</evidence>
<dbReference type="Proteomes" id="UP001387215">
    <property type="component" value="Unassembled WGS sequence"/>
</dbReference>
<evidence type="ECO:0000313" key="1">
    <source>
        <dbReference type="EMBL" id="MEI2457422.1"/>
    </source>
</evidence>
<dbReference type="RefSeq" id="WP_087960689.1">
    <property type="nucleotide sequence ID" value="NZ_CP159925.1"/>
</dbReference>
<dbReference type="EMBL" id="CP159925">
    <property type="protein sequence ID" value="XCO76393.1"/>
    <property type="molecule type" value="Genomic_DNA"/>
</dbReference>
<dbReference type="EMBL" id="JBANDL010000002">
    <property type="protein sequence ID" value="MEI2457422.1"/>
    <property type="molecule type" value="Genomic_DNA"/>
</dbReference>
<keyword evidence="3" id="KW-1185">Reference proteome</keyword>
<reference evidence="2" key="2">
    <citation type="submission" date="2024-06" db="EMBL/GenBank/DDBJ databases">
        <authorList>
            <person name="Li S."/>
        </authorList>
    </citation>
    <scope>NUCLEOTIDE SEQUENCE</scope>
    <source>
        <strain evidence="2">SR10</strain>
    </source>
</reference>
<evidence type="ECO:0008006" key="4">
    <source>
        <dbReference type="Google" id="ProtNLM"/>
    </source>
</evidence>